<dbReference type="SUPFAM" id="SSF55424">
    <property type="entry name" value="FAD/NAD-linked reductases, dimerisation (C-terminal) domain"/>
    <property type="match status" value="1"/>
</dbReference>
<dbReference type="PRINTS" id="PR00368">
    <property type="entry name" value="FADPNR"/>
</dbReference>
<keyword evidence="2" id="KW-0285">Flavoprotein</keyword>
<dbReference type="InterPro" id="IPR023753">
    <property type="entry name" value="FAD/NAD-binding_dom"/>
</dbReference>
<dbReference type="GO" id="GO:0005737">
    <property type="term" value="C:cytoplasm"/>
    <property type="evidence" value="ECO:0007669"/>
    <property type="project" value="TreeGrafter"/>
</dbReference>
<evidence type="ECO:0000256" key="3">
    <source>
        <dbReference type="ARBA" id="ARBA00022827"/>
    </source>
</evidence>
<evidence type="ECO:0000259" key="5">
    <source>
        <dbReference type="Pfam" id="PF07992"/>
    </source>
</evidence>
<accession>A0A5Q2FCV1</accession>
<name>A0A5Q2FCV1_9ACTN</name>
<dbReference type="PANTHER" id="PTHR43557:SF2">
    <property type="entry name" value="RIESKE DOMAIN-CONTAINING PROTEIN-RELATED"/>
    <property type="match status" value="1"/>
</dbReference>
<evidence type="ECO:0000313" key="8">
    <source>
        <dbReference type="Proteomes" id="UP000386847"/>
    </source>
</evidence>
<dbReference type="Gene3D" id="3.50.50.60">
    <property type="entry name" value="FAD/NAD(P)-binding domain"/>
    <property type="match status" value="2"/>
</dbReference>
<feature type="domain" description="Reductase C-terminal" evidence="6">
    <location>
        <begin position="321"/>
        <end position="402"/>
    </location>
</feature>
<dbReference type="AlphaFoldDB" id="A0A5Q2FCV1"/>
<evidence type="ECO:0000256" key="1">
    <source>
        <dbReference type="ARBA" id="ARBA00001974"/>
    </source>
</evidence>
<protein>
    <submittedName>
        <fullName evidence="7">Ferredoxin reductase</fullName>
    </submittedName>
</protein>
<dbReference type="Proteomes" id="UP000386847">
    <property type="component" value="Chromosome"/>
</dbReference>
<reference evidence="7 8" key="1">
    <citation type="submission" date="2019-10" db="EMBL/GenBank/DDBJ databases">
        <title>Genomic analysis of Raineyella sp. CBA3103.</title>
        <authorList>
            <person name="Roh S.W."/>
        </authorList>
    </citation>
    <scope>NUCLEOTIDE SEQUENCE [LARGE SCALE GENOMIC DNA]</scope>
    <source>
        <strain evidence="7 8">CBA3103</strain>
    </source>
</reference>
<sequence length="404" mass="43437">MSEQRIVVVGAGLAGAHLVQGLRSEGFTGPITLIGQEPELPYDRTKLSKEYLQGRMDRTEIRLHDESWYAEQDVQLRLGEVVASLDREAHTVRLATGEELPYDRLVLATGADSRRIPVPGAELPGVMTLRELDESDALKELFASGGHLGVIGAGWIGLEVAASAKQAGMDVTVVAPNAQPLDNILGERIGAYFADLHVRNGIDLRMGVAARGVLERDGRAGGIVTDDGEIETDAVLVAVGAVPRIAIAEQAGLEVGNGVVVDARMVTSDPAILAIGDIANAENTLLGQRLRREHWDNALRTGTLGARTILGLEGDYDWQPYFFTDQFDLGMEYVGNNLASDEPVVRGSFDSGEFIVFWLRDGVVTAAMNVNIWDVNDTLRGIIGHSVPVERLTDPSVDLADLAG</sequence>
<dbReference type="InterPro" id="IPR028202">
    <property type="entry name" value="Reductase_C"/>
</dbReference>
<organism evidence="7 8">
    <name type="scientific">Raineyella fluvialis</name>
    <dbReference type="NCBI Taxonomy" id="2662261"/>
    <lineage>
        <taxon>Bacteria</taxon>
        <taxon>Bacillati</taxon>
        <taxon>Actinomycetota</taxon>
        <taxon>Actinomycetes</taxon>
        <taxon>Propionibacteriales</taxon>
        <taxon>Propionibacteriaceae</taxon>
        <taxon>Raineyella</taxon>
    </lineage>
</organism>
<feature type="domain" description="FAD/NAD(P)-binding" evidence="5">
    <location>
        <begin position="5"/>
        <end position="302"/>
    </location>
</feature>
<proteinExistence type="predicted"/>
<evidence type="ECO:0000313" key="7">
    <source>
        <dbReference type="EMBL" id="QGF24608.1"/>
    </source>
</evidence>
<dbReference type="EMBL" id="CP045725">
    <property type="protein sequence ID" value="QGF24608.1"/>
    <property type="molecule type" value="Genomic_DNA"/>
</dbReference>
<evidence type="ECO:0000259" key="6">
    <source>
        <dbReference type="Pfam" id="PF14759"/>
    </source>
</evidence>
<dbReference type="SUPFAM" id="SSF51905">
    <property type="entry name" value="FAD/NAD(P)-binding domain"/>
    <property type="match status" value="2"/>
</dbReference>
<keyword evidence="3" id="KW-0274">FAD</keyword>
<dbReference type="InterPro" id="IPR036188">
    <property type="entry name" value="FAD/NAD-bd_sf"/>
</dbReference>
<evidence type="ECO:0000256" key="2">
    <source>
        <dbReference type="ARBA" id="ARBA00022630"/>
    </source>
</evidence>
<dbReference type="PRINTS" id="PR00411">
    <property type="entry name" value="PNDRDTASEI"/>
</dbReference>
<dbReference type="Gene3D" id="3.30.390.30">
    <property type="match status" value="1"/>
</dbReference>
<dbReference type="GO" id="GO:0016651">
    <property type="term" value="F:oxidoreductase activity, acting on NAD(P)H"/>
    <property type="evidence" value="ECO:0007669"/>
    <property type="project" value="TreeGrafter"/>
</dbReference>
<dbReference type="RefSeq" id="WP_153573137.1">
    <property type="nucleotide sequence ID" value="NZ_CP045725.1"/>
</dbReference>
<dbReference type="Pfam" id="PF07992">
    <property type="entry name" value="Pyr_redox_2"/>
    <property type="match status" value="1"/>
</dbReference>
<keyword evidence="4" id="KW-0560">Oxidoreductase</keyword>
<gene>
    <name evidence="7" type="ORF">Rai3103_14305</name>
</gene>
<dbReference type="InterPro" id="IPR016156">
    <property type="entry name" value="FAD/NAD-linked_Rdtase_dimer_sf"/>
</dbReference>
<dbReference type="PANTHER" id="PTHR43557">
    <property type="entry name" value="APOPTOSIS-INDUCING FACTOR 1"/>
    <property type="match status" value="1"/>
</dbReference>
<comment type="cofactor">
    <cofactor evidence="1">
        <name>FAD</name>
        <dbReference type="ChEBI" id="CHEBI:57692"/>
    </cofactor>
</comment>
<evidence type="ECO:0000256" key="4">
    <source>
        <dbReference type="ARBA" id="ARBA00023002"/>
    </source>
</evidence>
<dbReference type="KEGG" id="rain:Rai3103_14305"/>
<keyword evidence="8" id="KW-1185">Reference proteome</keyword>
<dbReference type="InterPro" id="IPR050446">
    <property type="entry name" value="FAD-oxidoreductase/Apoptosis"/>
</dbReference>
<dbReference type="Pfam" id="PF14759">
    <property type="entry name" value="Reductase_C"/>
    <property type="match status" value="1"/>
</dbReference>